<sequence length="297" mass="32533">MEWLQVHWLACFLMITYTAILLRNAWIGRQSSTDIDAYYVGSRSMGGVAIGISFYATFASTNSYIGHAGKSYAYGLPWLSFALALVAFTYISWRFIGPKLRAFAANFDALTLPDYLGARFCGNNDNDRQPVRLASAAIIVFSSLLYLVAIFKGAGHLFEQFLNIPYGGAVLLTLVIVVIYTSAGGFISVVRTDVMQGILMVIGAIMLFYFVTDAAGGVGAITKLARQPETSHLFEWNGGISFAFLIGVSLSGALKLIVDPRQLSRFYALKDDQEVRRGIWVAMIGLLLVQLSIFPIG</sequence>
<feature type="transmembrane region" description="Helical" evidence="12">
    <location>
        <begin position="38"/>
        <end position="58"/>
    </location>
</feature>
<dbReference type="AlphaFoldDB" id="A0A382PQ57"/>
<evidence type="ECO:0000256" key="3">
    <source>
        <dbReference type="ARBA" id="ARBA00022448"/>
    </source>
</evidence>
<evidence type="ECO:0000256" key="10">
    <source>
        <dbReference type="ARBA" id="ARBA00023136"/>
    </source>
</evidence>
<dbReference type="InterPro" id="IPR038377">
    <property type="entry name" value="Na/Glc_symporter_sf"/>
</dbReference>
<comment type="similarity">
    <text evidence="2">Belongs to the sodium:solute symporter (SSF) (TC 2.A.21) family.</text>
</comment>
<evidence type="ECO:0000256" key="6">
    <source>
        <dbReference type="ARBA" id="ARBA00022847"/>
    </source>
</evidence>
<proteinExistence type="inferred from homology"/>
<keyword evidence="9" id="KW-0406">Ion transport</keyword>
<organism evidence="13">
    <name type="scientific">marine metagenome</name>
    <dbReference type="NCBI Taxonomy" id="408172"/>
    <lineage>
        <taxon>unclassified sequences</taxon>
        <taxon>metagenomes</taxon>
        <taxon>ecological metagenomes</taxon>
    </lineage>
</organism>
<protein>
    <recommendedName>
        <fullName evidence="14">Sodium:solute symporter family protein</fullName>
    </recommendedName>
</protein>
<evidence type="ECO:0000256" key="12">
    <source>
        <dbReference type="SAM" id="Phobius"/>
    </source>
</evidence>
<evidence type="ECO:0000256" key="2">
    <source>
        <dbReference type="ARBA" id="ARBA00006434"/>
    </source>
</evidence>
<dbReference type="GO" id="GO:0015293">
    <property type="term" value="F:symporter activity"/>
    <property type="evidence" value="ECO:0007669"/>
    <property type="project" value="UniProtKB-KW"/>
</dbReference>
<feature type="transmembrane region" description="Helical" evidence="12">
    <location>
        <begin position="240"/>
        <end position="258"/>
    </location>
</feature>
<keyword evidence="6" id="KW-0769">Symport</keyword>
<evidence type="ECO:0000256" key="8">
    <source>
        <dbReference type="ARBA" id="ARBA00023053"/>
    </source>
</evidence>
<feature type="transmembrane region" description="Helical" evidence="12">
    <location>
        <begin position="279"/>
        <end position="296"/>
    </location>
</feature>
<gene>
    <name evidence="13" type="ORF">METZ01_LOCUS327774</name>
</gene>
<keyword evidence="8" id="KW-0915">Sodium</keyword>
<feature type="transmembrane region" description="Helical" evidence="12">
    <location>
        <begin position="197"/>
        <end position="220"/>
    </location>
</feature>
<feature type="non-terminal residue" evidence="13">
    <location>
        <position position="297"/>
    </location>
</feature>
<evidence type="ECO:0000256" key="9">
    <source>
        <dbReference type="ARBA" id="ARBA00023065"/>
    </source>
</evidence>
<dbReference type="GO" id="GO:0005886">
    <property type="term" value="C:plasma membrane"/>
    <property type="evidence" value="ECO:0007669"/>
    <property type="project" value="UniProtKB-SubCell"/>
</dbReference>
<evidence type="ECO:0000256" key="11">
    <source>
        <dbReference type="ARBA" id="ARBA00023201"/>
    </source>
</evidence>
<evidence type="ECO:0000256" key="4">
    <source>
        <dbReference type="ARBA" id="ARBA00022475"/>
    </source>
</evidence>
<name>A0A382PQ57_9ZZZZ</name>
<keyword evidence="5 12" id="KW-0812">Transmembrane</keyword>
<dbReference type="InterPro" id="IPR001734">
    <property type="entry name" value="Na/solute_symporter"/>
</dbReference>
<accession>A0A382PQ57</accession>
<dbReference type="PANTHER" id="PTHR48086:SF3">
    <property type="entry name" value="SODIUM_PROLINE SYMPORTER"/>
    <property type="match status" value="1"/>
</dbReference>
<feature type="transmembrane region" description="Helical" evidence="12">
    <location>
        <begin position="6"/>
        <end position="26"/>
    </location>
</feature>
<comment type="subcellular location">
    <subcellularLocation>
        <location evidence="1">Cell membrane</location>
        <topology evidence="1">Multi-pass membrane protein</topology>
    </subcellularLocation>
</comment>
<dbReference type="Pfam" id="PF00474">
    <property type="entry name" value="SSF"/>
    <property type="match status" value="1"/>
</dbReference>
<dbReference type="EMBL" id="UINC01108659">
    <property type="protein sequence ID" value="SVC74920.1"/>
    <property type="molecule type" value="Genomic_DNA"/>
</dbReference>
<dbReference type="InterPro" id="IPR050277">
    <property type="entry name" value="Sodium:Solute_Symporter"/>
</dbReference>
<keyword evidence="7 12" id="KW-1133">Transmembrane helix</keyword>
<evidence type="ECO:0008006" key="14">
    <source>
        <dbReference type="Google" id="ProtNLM"/>
    </source>
</evidence>
<keyword evidence="11" id="KW-0739">Sodium transport</keyword>
<evidence type="ECO:0000256" key="7">
    <source>
        <dbReference type="ARBA" id="ARBA00022989"/>
    </source>
</evidence>
<evidence type="ECO:0000256" key="5">
    <source>
        <dbReference type="ARBA" id="ARBA00022692"/>
    </source>
</evidence>
<dbReference type="PROSITE" id="PS50283">
    <property type="entry name" value="NA_SOLUT_SYMP_3"/>
    <property type="match status" value="1"/>
</dbReference>
<feature type="transmembrane region" description="Helical" evidence="12">
    <location>
        <begin position="78"/>
        <end position="96"/>
    </location>
</feature>
<dbReference type="PANTHER" id="PTHR48086">
    <property type="entry name" value="SODIUM/PROLINE SYMPORTER-RELATED"/>
    <property type="match status" value="1"/>
</dbReference>
<dbReference type="Gene3D" id="1.20.1730.10">
    <property type="entry name" value="Sodium/glucose cotransporter"/>
    <property type="match status" value="1"/>
</dbReference>
<evidence type="ECO:0000313" key="13">
    <source>
        <dbReference type="EMBL" id="SVC74920.1"/>
    </source>
</evidence>
<feature type="transmembrane region" description="Helical" evidence="12">
    <location>
        <begin position="166"/>
        <end position="190"/>
    </location>
</feature>
<keyword evidence="4" id="KW-1003">Cell membrane</keyword>
<evidence type="ECO:0000256" key="1">
    <source>
        <dbReference type="ARBA" id="ARBA00004651"/>
    </source>
</evidence>
<keyword evidence="3" id="KW-0813">Transport</keyword>
<reference evidence="13" key="1">
    <citation type="submission" date="2018-05" db="EMBL/GenBank/DDBJ databases">
        <authorList>
            <person name="Lanie J.A."/>
            <person name="Ng W.-L."/>
            <person name="Kazmierczak K.M."/>
            <person name="Andrzejewski T.M."/>
            <person name="Davidsen T.M."/>
            <person name="Wayne K.J."/>
            <person name="Tettelin H."/>
            <person name="Glass J.I."/>
            <person name="Rusch D."/>
            <person name="Podicherti R."/>
            <person name="Tsui H.-C.T."/>
            <person name="Winkler M.E."/>
        </authorList>
    </citation>
    <scope>NUCLEOTIDE SEQUENCE</scope>
</reference>
<keyword evidence="10 12" id="KW-0472">Membrane</keyword>
<dbReference type="GO" id="GO:0006814">
    <property type="term" value="P:sodium ion transport"/>
    <property type="evidence" value="ECO:0007669"/>
    <property type="project" value="UniProtKB-KW"/>
</dbReference>
<feature type="transmembrane region" description="Helical" evidence="12">
    <location>
        <begin position="133"/>
        <end position="154"/>
    </location>
</feature>